<name>A0AB39PET6_9ACTN</name>
<keyword evidence="1" id="KW-0732">Signal</keyword>
<feature type="chain" id="PRO_5044345161" evidence="1">
    <location>
        <begin position="31"/>
        <end position="240"/>
    </location>
</feature>
<gene>
    <name evidence="2" type="ORF">AB5J56_29480</name>
</gene>
<evidence type="ECO:0000313" key="2">
    <source>
        <dbReference type="EMBL" id="XDQ28567.1"/>
    </source>
</evidence>
<organism evidence="2">
    <name type="scientific">Streptomyces sp. R21</name>
    <dbReference type="NCBI Taxonomy" id="3238627"/>
    <lineage>
        <taxon>Bacteria</taxon>
        <taxon>Bacillati</taxon>
        <taxon>Actinomycetota</taxon>
        <taxon>Actinomycetes</taxon>
        <taxon>Kitasatosporales</taxon>
        <taxon>Streptomycetaceae</taxon>
        <taxon>Streptomyces</taxon>
    </lineage>
</organism>
<dbReference type="AlphaFoldDB" id="A0AB39PET6"/>
<sequence>MSSRHTTAIAGSLLAASFSVVMILPFTATADDQGPGSSKGGKAMDEAPAGVKLITLLPEKITVDNGTKKTSITATVKNEGTKDSGKIKMVVAGFDGLAVKSVEGCSAIAEKDLPKGSNSAFSCDVGNLGAGKSKSYDVAATFDLSKTGKICLPVLSGDGKKTYWQQGPVPFGTNKPTPNAPTTPLLLDTDNQPVGLGGDELPKTGVGSRLLPFGAAGATLISAGAAGLWWTRRKPQPKAS</sequence>
<accession>A0AB39PET6</accession>
<dbReference type="EMBL" id="CP163435">
    <property type="protein sequence ID" value="XDQ28567.1"/>
    <property type="molecule type" value="Genomic_DNA"/>
</dbReference>
<dbReference type="RefSeq" id="WP_369236734.1">
    <property type="nucleotide sequence ID" value="NZ_CP163435.1"/>
</dbReference>
<reference evidence="2" key="1">
    <citation type="submission" date="2024-07" db="EMBL/GenBank/DDBJ databases">
        <authorList>
            <person name="Yu S.T."/>
        </authorList>
    </citation>
    <scope>NUCLEOTIDE SEQUENCE</scope>
    <source>
        <strain evidence="2">R21</strain>
    </source>
</reference>
<feature type="signal peptide" evidence="1">
    <location>
        <begin position="1"/>
        <end position="30"/>
    </location>
</feature>
<evidence type="ECO:0000256" key="1">
    <source>
        <dbReference type="SAM" id="SignalP"/>
    </source>
</evidence>
<proteinExistence type="predicted"/>
<dbReference type="NCBIfam" id="TIGR01167">
    <property type="entry name" value="LPXTG_anchor"/>
    <property type="match status" value="1"/>
</dbReference>
<protein>
    <submittedName>
        <fullName evidence="2">LPXTG cell wall anchor domain-containing protein</fullName>
    </submittedName>
</protein>